<name>A0A6J0PB63_ELAGV</name>
<evidence type="ECO:0000259" key="9">
    <source>
        <dbReference type="PROSITE" id="PS51698"/>
    </source>
</evidence>
<accession>A0A6J0PB63</accession>
<reference evidence="11" key="1">
    <citation type="submission" date="2025-08" db="UniProtKB">
        <authorList>
            <consortium name="RefSeq"/>
        </authorList>
    </citation>
    <scope>IDENTIFICATION</scope>
</reference>
<dbReference type="SMART" id="SM00185">
    <property type="entry name" value="ARM"/>
    <property type="match status" value="4"/>
</dbReference>
<evidence type="ECO:0000256" key="3">
    <source>
        <dbReference type="ARBA" id="ARBA00012483"/>
    </source>
</evidence>
<dbReference type="GO" id="GO:0016567">
    <property type="term" value="P:protein ubiquitination"/>
    <property type="evidence" value="ECO:0007669"/>
    <property type="project" value="UniProtKB-UniPathway"/>
</dbReference>
<dbReference type="OrthoDB" id="7537227at2759"/>
<evidence type="ECO:0000256" key="2">
    <source>
        <dbReference type="ARBA" id="ARBA00004906"/>
    </source>
</evidence>
<dbReference type="InterPro" id="IPR003613">
    <property type="entry name" value="Ubox_domain"/>
</dbReference>
<dbReference type="EC" id="2.3.2.27" evidence="3"/>
<dbReference type="PANTHER" id="PTHR23315">
    <property type="entry name" value="U BOX DOMAIN-CONTAINING"/>
    <property type="match status" value="1"/>
</dbReference>
<dbReference type="Gene3D" id="1.25.10.10">
    <property type="entry name" value="Leucine-rich Repeat Variant"/>
    <property type="match status" value="1"/>
</dbReference>
<dbReference type="InParanoid" id="A0A6J0PB63"/>
<comment type="catalytic activity">
    <reaction evidence="1">
        <text>S-ubiquitinyl-[E2 ubiquitin-conjugating enzyme]-L-cysteine + [acceptor protein]-L-lysine = [E2 ubiquitin-conjugating enzyme]-L-cysteine + N(6)-ubiquitinyl-[acceptor protein]-L-lysine.</text>
        <dbReference type="EC" id="2.3.2.27"/>
    </reaction>
</comment>
<protein>
    <recommendedName>
        <fullName evidence="3">RING-type E3 ubiquitin transferase</fullName>
        <ecNumber evidence="3">2.3.2.27</ecNumber>
    </recommendedName>
</protein>
<dbReference type="FunCoup" id="A0A6J0PB63">
    <property type="interactions" value="1273"/>
</dbReference>
<dbReference type="GeneID" id="105033954"/>
<keyword evidence="5" id="KW-0677">Repeat</keyword>
<dbReference type="InterPro" id="IPR045210">
    <property type="entry name" value="RING-Ubox_PUB"/>
</dbReference>
<dbReference type="Pfam" id="PF25598">
    <property type="entry name" value="ARM_PUB"/>
    <property type="match status" value="1"/>
</dbReference>
<dbReference type="Pfam" id="PF04564">
    <property type="entry name" value="U-box"/>
    <property type="match status" value="1"/>
</dbReference>
<dbReference type="SUPFAM" id="SSF57850">
    <property type="entry name" value="RING/U-box"/>
    <property type="match status" value="1"/>
</dbReference>
<sequence>MAKSGAAEAEAAKKAGELKRELRRLVRAIAEDDDTQIKTFDEAARALAALRDVKLGGNGNSKGKRLPSPLSKETKKDDKIGSPTIPQHFLCPISSELMRDPVILASGQTYDRPFIQEWLNSGNRTCPQTQQILPNITLIPNHAVRRMISEWCGEHGIPLPALESQDEGLITKDERNALNELLDKISSSSSIPERKQAVKELRLLTKRNRSFRALLGEKPDALSLLLLLLSEPGLNDDLELQEDTVTTILNLSIHDSNKKLVGADPGAIPLLIDALKNGTMETRGNAAAALFTLSALDSNKLKIGELGAIKPLLELLEQGGEAAKLDAASAIFSICTAPENRMKAVKDGAVGVVLEVIKDQSLVDGPLAILTLLSGDPDAMEQIAENGMPCLLGIMRESTCDRNKENAVAAVFAVCLHDRWMLREVGKEENLHGTISALAQNGTTRARRKATGILERLKKSTRNPSHSC</sequence>
<dbReference type="UniPathway" id="UPA00143"/>
<dbReference type="InterPro" id="IPR058678">
    <property type="entry name" value="ARM_PUB"/>
</dbReference>
<dbReference type="PROSITE" id="PS50176">
    <property type="entry name" value="ARM_REPEAT"/>
    <property type="match status" value="1"/>
</dbReference>
<keyword evidence="10" id="KW-1185">Reference proteome</keyword>
<dbReference type="GO" id="GO:0061630">
    <property type="term" value="F:ubiquitin protein ligase activity"/>
    <property type="evidence" value="ECO:0007669"/>
    <property type="project" value="UniProtKB-EC"/>
</dbReference>
<evidence type="ECO:0000256" key="5">
    <source>
        <dbReference type="ARBA" id="ARBA00022737"/>
    </source>
</evidence>
<dbReference type="RefSeq" id="XP_019702381.1">
    <property type="nucleotide sequence ID" value="XM_019846822.2"/>
</dbReference>
<organism evidence="10 11">
    <name type="scientific">Elaeis guineensis var. tenera</name>
    <name type="common">Oil palm</name>
    <dbReference type="NCBI Taxonomy" id="51953"/>
    <lineage>
        <taxon>Eukaryota</taxon>
        <taxon>Viridiplantae</taxon>
        <taxon>Streptophyta</taxon>
        <taxon>Embryophyta</taxon>
        <taxon>Tracheophyta</taxon>
        <taxon>Spermatophyta</taxon>
        <taxon>Magnoliopsida</taxon>
        <taxon>Liliopsida</taxon>
        <taxon>Arecaceae</taxon>
        <taxon>Arecoideae</taxon>
        <taxon>Cocoseae</taxon>
        <taxon>Elaeidinae</taxon>
        <taxon>Elaeis</taxon>
    </lineage>
</organism>
<evidence type="ECO:0000313" key="11">
    <source>
        <dbReference type="RefSeq" id="XP_019702381.1"/>
    </source>
</evidence>
<dbReference type="FunFam" id="3.30.40.10:FF:000114">
    <property type="entry name" value="RING-type E3 ubiquitin transferase"/>
    <property type="match status" value="1"/>
</dbReference>
<dbReference type="KEGG" id="egu:105033954"/>
<feature type="repeat" description="ARM" evidence="7">
    <location>
        <begin position="220"/>
        <end position="266"/>
    </location>
</feature>
<dbReference type="SUPFAM" id="SSF48371">
    <property type="entry name" value="ARM repeat"/>
    <property type="match status" value="1"/>
</dbReference>
<evidence type="ECO:0000313" key="10">
    <source>
        <dbReference type="Proteomes" id="UP000504607"/>
    </source>
</evidence>
<dbReference type="PANTHER" id="PTHR23315:SF253">
    <property type="entry name" value="U-BOX DOMAIN-CONTAINING PROTEIN 9"/>
    <property type="match status" value="1"/>
</dbReference>
<dbReference type="InterPro" id="IPR000225">
    <property type="entry name" value="Armadillo"/>
</dbReference>
<dbReference type="InterPro" id="IPR011989">
    <property type="entry name" value="ARM-like"/>
</dbReference>
<dbReference type="SMART" id="SM00504">
    <property type="entry name" value="Ubox"/>
    <property type="match status" value="1"/>
</dbReference>
<dbReference type="InterPro" id="IPR013083">
    <property type="entry name" value="Znf_RING/FYVE/PHD"/>
</dbReference>
<keyword evidence="4" id="KW-0808">Transferase</keyword>
<dbReference type="PROSITE" id="PS51698">
    <property type="entry name" value="U_BOX"/>
    <property type="match status" value="1"/>
</dbReference>
<evidence type="ECO:0000256" key="4">
    <source>
        <dbReference type="ARBA" id="ARBA00022679"/>
    </source>
</evidence>
<evidence type="ECO:0000256" key="8">
    <source>
        <dbReference type="SAM" id="MobiDB-lite"/>
    </source>
</evidence>
<dbReference type="Gene3D" id="3.30.40.10">
    <property type="entry name" value="Zinc/RING finger domain, C3HC4 (zinc finger)"/>
    <property type="match status" value="1"/>
</dbReference>
<evidence type="ECO:0000256" key="6">
    <source>
        <dbReference type="ARBA" id="ARBA00022786"/>
    </source>
</evidence>
<dbReference type="AlphaFoldDB" id="A0A6J0PB63"/>
<gene>
    <name evidence="11" type="primary">LOC105033954</name>
</gene>
<feature type="domain" description="U-box" evidence="9">
    <location>
        <begin position="84"/>
        <end position="158"/>
    </location>
</feature>
<keyword evidence="6" id="KW-0833">Ubl conjugation pathway</keyword>
<comment type="pathway">
    <text evidence="2">Protein modification; protein ubiquitination.</text>
</comment>
<dbReference type="Proteomes" id="UP000504607">
    <property type="component" value="Unplaced"/>
</dbReference>
<feature type="region of interest" description="Disordered" evidence="8">
    <location>
        <begin position="58"/>
        <end position="83"/>
    </location>
</feature>
<proteinExistence type="predicted"/>
<evidence type="ECO:0000256" key="1">
    <source>
        <dbReference type="ARBA" id="ARBA00000900"/>
    </source>
</evidence>
<dbReference type="CDD" id="cd16664">
    <property type="entry name" value="RING-Ubox_PUB"/>
    <property type="match status" value="1"/>
</dbReference>
<dbReference type="InterPro" id="IPR016024">
    <property type="entry name" value="ARM-type_fold"/>
</dbReference>
<evidence type="ECO:0000256" key="7">
    <source>
        <dbReference type="PROSITE-ProRule" id="PRU00259"/>
    </source>
</evidence>